<protein>
    <submittedName>
        <fullName evidence="1">Uncharacterized protein</fullName>
    </submittedName>
</protein>
<accession>A0ABQ5TEK4</accession>
<reference evidence="1" key="2">
    <citation type="submission" date="2023-01" db="EMBL/GenBank/DDBJ databases">
        <authorList>
            <person name="Sun Q."/>
            <person name="Evtushenko L."/>
        </authorList>
    </citation>
    <scope>NUCLEOTIDE SEQUENCE</scope>
    <source>
        <strain evidence="1">VKM B-1499</strain>
    </source>
</reference>
<proteinExistence type="predicted"/>
<name>A0ABQ5TEK4_9CAUL</name>
<keyword evidence="2" id="KW-1185">Reference proteome</keyword>
<evidence type="ECO:0000313" key="1">
    <source>
        <dbReference type="EMBL" id="GLK49633.1"/>
    </source>
</evidence>
<dbReference type="RefSeq" id="WP_271165823.1">
    <property type="nucleotide sequence ID" value="NZ_BSFD01000010.1"/>
</dbReference>
<organism evidence="1 2">
    <name type="scientific">Brevundimonas intermedia</name>
    <dbReference type="NCBI Taxonomy" id="74315"/>
    <lineage>
        <taxon>Bacteria</taxon>
        <taxon>Pseudomonadati</taxon>
        <taxon>Pseudomonadota</taxon>
        <taxon>Alphaproteobacteria</taxon>
        <taxon>Caulobacterales</taxon>
        <taxon>Caulobacteraceae</taxon>
        <taxon>Brevundimonas</taxon>
    </lineage>
</organism>
<reference evidence="1" key="1">
    <citation type="journal article" date="2014" name="Int. J. Syst. Evol. Microbiol.">
        <title>Complete genome of a new Firmicutes species belonging to the dominant human colonic microbiota ('Ruminococcus bicirculans') reveals two chromosomes and a selective capacity to utilize plant glucans.</title>
        <authorList>
            <consortium name="NISC Comparative Sequencing Program"/>
            <person name="Wegmann U."/>
            <person name="Louis P."/>
            <person name="Goesmann A."/>
            <person name="Henrissat B."/>
            <person name="Duncan S.H."/>
            <person name="Flint H.J."/>
        </authorList>
    </citation>
    <scope>NUCLEOTIDE SEQUENCE</scope>
    <source>
        <strain evidence="1">VKM B-1499</strain>
    </source>
</reference>
<evidence type="ECO:0000313" key="2">
    <source>
        <dbReference type="Proteomes" id="UP001143509"/>
    </source>
</evidence>
<comment type="caution">
    <text evidence="1">The sequence shown here is derived from an EMBL/GenBank/DDBJ whole genome shotgun (WGS) entry which is preliminary data.</text>
</comment>
<gene>
    <name evidence="1" type="ORF">GCM10017620_26060</name>
</gene>
<dbReference type="EMBL" id="BSFD01000010">
    <property type="protein sequence ID" value="GLK49633.1"/>
    <property type="molecule type" value="Genomic_DNA"/>
</dbReference>
<sequence>MLGLFDSLFAFKVHRVPSGTTIKDPESGDELEVTETSAVFSRWACWVTIKQYDAIVASTASEVAKALEERK</sequence>
<dbReference type="Proteomes" id="UP001143509">
    <property type="component" value="Unassembled WGS sequence"/>
</dbReference>